<evidence type="ECO:0000313" key="7">
    <source>
        <dbReference type="EMBL" id="GGU24662.1"/>
    </source>
</evidence>
<feature type="transmembrane region" description="Helical" evidence="5">
    <location>
        <begin position="184"/>
        <end position="209"/>
    </location>
</feature>
<dbReference type="InterPro" id="IPR011701">
    <property type="entry name" value="MFS"/>
</dbReference>
<feature type="transmembrane region" description="Helical" evidence="5">
    <location>
        <begin position="96"/>
        <end position="114"/>
    </location>
</feature>
<evidence type="ECO:0000256" key="3">
    <source>
        <dbReference type="ARBA" id="ARBA00022989"/>
    </source>
</evidence>
<accession>A0A918M203</accession>
<comment type="caution">
    <text evidence="7">The sequence shown here is derived from an EMBL/GenBank/DDBJ whole genome shotgun (WGS) entry which is preliminary data.</text>
</comment>
<dbReference type="InterPro" id="IPR036259">
    <property type="entry name" value="MFS_trans_sf"/>
</dbReference>
<dbReference type="AlphaFoldDB" id="A0A918M203"/>
<keyword evidence="8" id="KW-1185">Reference proteome</keyword>
<feature type="transmembrane region" description="Helical" evidence="5">
    <location>
        <begin position="28"/>
        <end position="53"/>
    </location>
</feature>
<feature type="transmembrane region" description="Helical" evidence="5">
    <location>
        <begin position="328"/>
        <end position="353"/>
    </location>
</feature>
<dbReference type="GO" id="GO:0022857">
    <property type="term" value="F:transmembrane transporter activity"/>
    <property type="evidence" value="ECO:0007669"/>
    <property type="project" value="InterPro"/>
</dbReference>
<feature type="transmembrane region" description="Helical" evidence="5">
    <location>
        <begin position="267"/>
        <end position="288"/>
    </location>
</feature>
<dbReference type="Gene3D" id="1.20.1250.20">
    <property type="entry name" value="MFS general substrate transporter like domains"/>
    <property type="match status" value="1"/>
</dbReference>
<protein>
    <submittedName>
        <fullName evidence="7">MFS-type transporter YdeG</fullName>
    </submittedName>
</protein>
<feature type="transmembrane region" description="Helical" evidence="5">
    <location>
        <begin position="300"/>
        <end position="322"/>
    </location>
</feature>
<dbReference type="PANTHER" id="PTHR23534">
    <property type="entry name" value="MFS PERMEASE"/>
    <property type="match status" value="1"/>
</dbReference>
<reference evidence="7" key="1">
    <citation type="journal article" date="2014" name="Int. J. Syst. Evol. Microbiol.">
        <title>Complete genome sequence of Corynebacterium casei LMG S-19264T (=DSM 44701T), isolated from a smear-ripened cheese.</title>
        <authorList>
            <consortium name="US DOE Joint Genome Institute (JGI-PGF)"/>
            <person name="Walter F."/>
            <person name="Albersmeier A."/>
            <person name="Kalinowski J."/>
            <person name="Ruckert C."/>
        </authorList>
    </citation>
    <scope>NUCLEOTIDE SEQUENCE</scope>
    <source>
        <strain evidence="7">JCM 4391</strain>
    </source>
</reference>
<dbReference type="EMBL" id="BMTP01000002">
    <property type="protein sequence ID" value="GGU24662.1"/>
    <property type="molecule type" value="Genomic_DNA"/>
</dbReference>
<dbReference type="RefSeq" id="WP_189549246.1">
    <property type="nucleotide sequence ID" value="NZ_BMTP01000002.1"/>
</dbReference>
<evidence type="ECO:0000256" key="5">
    <source>
        <dbReference type="SAM" id="Phobius"/>
    </source>
</evidence>
<feature type="transmembrane region" description="Helical" evidence="5">
    <location>
        <begin position="120"/>
        <end position="141"/>
    </location>
</feature>
<keyword evidence="4 5" id="KW-0472">Membrane</keyword>
<feature type="transmembrane region" description="Helical" evidence="5">
    <location>
        <begin position="65"/>
        <end position="84"/>
    </location>
</feature>
<dbReference type="Proteomes" id="UP000636661">
    <property type="component" value="Unassembled WGS sequence"/>
</dbReference>
<comment type="subcellular location">
    <subcellularLocation>
        <location evidence="1">Cell membrane</location>
        <topology evidence="1">Multi-pass membrane protein</topology>
    </subcellularLocation>
</comment>
<dbReference type="PROSITE" id="PS50850">
    <property type="entry name" value="MFS"/>
    <property type="match status" value="1"/>
</dbReference>
<keyword evidence="3 5" id="KW-1133">Transmembrane helix</keyword>
<dbReference type="Pfam" id="PF07690">
    <property type="entry name" value="MFS_1"/>
    <property type="match status" value="1"/>
</dbReference>
<evidence type="ECO:0000313" key="8">
    <source>
        <dbReference type="Proteomes" id="UP000636661"/>
    </source>
</evidence>
<reference evidence="7" key="2">
    <citation type="submission" date="2020-09" db="EMBL/GenBank/DDBJ databases">
        <authorList>
            <person name="Sun Q."/>
            <person name="Ohkuma M."/>
        </authorList>
    </citation>
    <scope>NUCLEOTIDE SEQUENCE</scope>
    <source>
        <strain evidence="7">JCM 4391</strain>
    </source>
</reference>
<proteinExistence type="predicted"/>
<keyword evidence="2 5" id="KW-0812">Transmembrane</keyword>
<dbReference type="GO" id="GO:0005886">
    <property type="term" value="C:plasma membrane"/>
    <property type="evidence" value="ECO:0007669"/>
    <property type="project" value="UniProtKB-SubCell"/>
</dbReference>
<organism evidence="7 8">
    <name type="scientific">Streptomyces lavendofoliae</name>
    <dbReference type="NCBI Taxonomy" id="67314"/>
    <lineage>
        <taxon>Bacteria</taxon>
        <taxon>Bacillati</taxon>
        <taxon>Actinomycetota</taxon>
        <taxon>Actinomycetes</taxon>
        <taxon>Kitasatosporales</taxon>
        <taxon>Streptomycetaceae</taxon>
        <taxon>Streptomyces</taxon>
    </lineage>
</organism>
<feature type="transmembrane region" description="Helical" evidence="5">
    <location>
        <begin position="153"/>
        <end position="172"/>
    </location>
</feature>
<gene>
    <name evidence="7" type="primary">ydeG</name>
    <name evidence="7" type="ORF">GCM10010274_09090</name>
</gene>
<evidence type="ECO:0000256" key="1">
    <source>
        <dbReference type="ARBA" id="ARBA00004651"/>
    </source>
</evidence>
<evidence type="ECO:0000259" key="6">
    <source>
        <dbReference type="PROSITE" id="PS50850"/>
    </source>
</evidence>
<name>A0A918M203_9ACTN</name>
<evidence type="ECO:0000256" key="4">
    <source>
        <dbReference type="ARBA" id="ARBA00023136"/>
    </source>
</evidence>
<dbReference type="PANTHER" id="PTHR23534:SF1">
    <property type="entry name" value="MAJOR FACILITATOR SUPERFAMILY PROTEIN"/>
    <property type="match status" value="1"/>
</dbReference>
<feature type="domain" description="Major facilitator superfamily (MFS) profile" evidence="6">
    <location>
        <begin position="27"/>
        <end position="419"/>
    </location>
</feature>
<feature type="transmembrane region" description="Helical" evidence="5">
    <location>
        <begin position="395"/>
        <end position="415"/>
    </location>
</feature>
<feature type="transmembrane region" description="Helical" evidence="5">
    <location>
        <begin position="365"/>
        <end position="389"/>
    </location>
</feature>
<sequence>MGHSPLASTRTPPTADFPSISAVQKRTLTVLLVSQVLSGVGLAAGVTVAGLLAGQMLHDTSLSGLPVALLTAGSAVTAVAVGRVSQRLGRRPGLTAGYLTGALGGAGVVASAALDSPALLFVSLFLYGAGTTSNLQARYAGADLAAPRQRARATSTVIVATTAGGIAGPLLTTPAGHLATALHLPVLTGLFLLSTAAFTLAALTLLIWLRPDPLVLARTLPAASDEGASAHSSARPGPGLLVGVVVLVLSQLVMVAVMTMTPIHMHAHGLGTAASGLVIALHTGSMYLPSPLAGRLVDRFGATAMSVVTAGTLLTAGVVAALAPGHSFTLLTLALVLLGVGWNFGLVTGTAIVTNSTPLATRAKVQGLVDVAVAVAGAVGGLASGIVVAATGYPILAVLCGALAFAAAPAAVVAAHRSPARAWPTWSG</sequence>
<feature type="transmembrane region" description="Helical" evidence="5">
    <location>
        <begin position="240"/>
        <end position="261"/>
    </location>
</feature>
<dbReference type="SUPFAM" id="SSF103473">
    <property type="entry name" value="MFS general substrate transporter"/>
    <property type="match status" value="1"/>
</dbReference>
<dbReference type="InterPro" id="IPR020846">
    <property type="entry name" value="MFS_dom"/>
</dbReference>
<evidence type="ECO:0000256" key="2">
    <source>
        <dbReference type="ARBA" id="ARBA00022692"/>
    </source>
</evidence>